<evidence type="ECO:0000313" key="3">
    <source>
        <dbReference type="Proteomes" id="UP001295444"/>
    </source>
</evidence>
<feature type="region of interest" description="Disordered" evidence="1">
    <location>
        <begin position="1"/>
        <end position="27"/>
    </location>
</feature>
<proteinExistence type="predicted"/>
<keyword evidence="3" id="KW-1185">Reference proteome</keyword>
<name>A0AAD1RY42_PELCU</name>
<evidence type="ECO:0000256" key="1">
    <source>
        <dbReference type="SAM" id="MobiDB-lite"/>
    </source>
</evidence>
<dbReference type="Proteomes" id="UP001295444">
    <property type="component" value="Chromosome 04"/>
</dbReference>
<accession>A0AAD1RY42</accession>
<evidence type="ECO:0000313" key="2">
    <source>
        <dbReference type="EMBL" id="CAH2283804.1"/>
    </source>
</evidence>
<feature type="compositionally biased region" description="Polar residues" evidence="1">
    <location>
        <begin position="1"/>
        <end position="23"/>
    </location>
</feature>
<organism evidence="2 3">
    <name type="scientific">Pelobates cultripes</name>
    <name type="common">Western spadefoot toad</name>
    <dbReference type="NCBI Taxonomy" id="61616"/>
    <lineage>
        <taxon>Eukaryota</taxon>
        <taxon>Metazoa</taxon>
        <taxon>Chordata</taxon>
        <taxon>Craniata</taxon>
        <taxon>Vertebrata</taxon>
        <taxon>Euteleostomi</taxon>
        <taxon>Amphibia</taxon>
        <taxon>Batrachia</taxon>
        <taxon>Anura</taxon>
        <taxon>Pelobatoidea</taxon>
        <taxon>Pelobatidae</taxon>
        <taxon>Pelobates</taxon>
    </lineage>
</organism>
<gene>
    <name evidence="2" type="ORF">PECUL_23A010481</name>
</gene>
<dbReference type="EMBL" id="OW240915">
    <property type="protein sequence ID" value="CAH2283804.1"/>
    <property type="molecule type" value="Genomic_DNA"/>
</dbReference>
<reference evidence="2" key="1">
    <citation type="submission" date="2022-03" db="EMBL/GenBank/DDBJ databases">
        <authorList>
            <person name="Alioto T."/>
            <person name="Alioto T."/>
            <person name="Gomez Garrido J."/>
        </authorList>
    </citation>
    <scope>NUCLEOTIDE SEQUENCE</scope>
</reference>
<dbReference type="AlphaFoldDB" id="A0AAD1RY42"/>
<sequence>SSPVGAEQGQSNTRTSNQNTQIAHITGADGTKRLGLQEISDTFAQFYSKLYNLKDDPNIHNPTDLEIRSFFEDIDLPQIKQTQLDDLLRPISLQEIEDLRGARQGGLLIVLDTEKEFDHIGWPFLRGALGSPE</sequence>
<protein>
    <submittedName>
        <fullName evidence="2">Uncharacterized protein</fullName>
    </submittedName>
</protein>
<feature type="non-terminal residue" evidence="2">
    <location>
        <position position="1"/>
    </location>
</feature>